<dbReference type="RefSeq" id="XP_022459501.1">
    <property type="nucleotide sequence ID" value="XM_022601904.1"/>
</dbReference>
<feature type="region of interest" description="Disordered" evidence="1">
    <location>
        <begin position="91"/>
        <end position="138"/>
    </location>
</feature>
<keyword evidence="3" id="KW-1185">Reference proteome</keyword>
<gene>
    <name evidence="2" type="ORF">KUCA_T00003485001</name>
</gene>
<reference evidence="2" key="2">
    <citation type="submission" date="2014-02" db="EMBL/GenBank/DDBJ databases">
        <title>Complete DNA sequence of /Kuraishia capsulata/ illustrates novel genomic features among budding yeasts (/Saccharomycotina/).</title>
        <authorList>
            <person name="Morales L."/>
            <person name="Noel B."/>
            <person name="Porcel B."/>
            <person name="Marcet-Houben M."/>
            <person name="Hullo M-F."/>
            <person name="Sacerdot C."/>
            <person name="Tekaia F."/>
            <person name="Leh-Louis V."/>
            <person name="Despons L."/>
            <person name="Khanna V."/>
            <person name="Aury J-M."/>
            <person name="Barbe V."/>
            <person name="Couloux A."/>
            <person name="Labadie K."/>
            <person name="Pelletier E."/>
            <person name="Souciet J-L."/>
            <person name="Boekhout T."/>
            <person name="Gabaldon T."/>
            <person name="Wincker P."/>
            <person name="Dujon B."/>
        </authorList>
    </citation>
    <scope>NUCLEOTIDE SEQUENCE</scope>
    <source>
        <strain evidence="2">CBS 1993</strain>
    </source>
</reference>
<feature type="compositionally biased region" description="Basic and acidic residues" evidence="1">
    <location>
        <begin position="161"/>
        <end position="189"/>
    </location>
</feature>
<feature type="compositionally biased region" description="Basic and acidic residues" evidence="1">
    <location>
        <begin position="352"/>
        <end position="372"/>
    </location>
</feature>
<feature type="compositionally biased region" description="Polar residues" evidence="1">
    <location>
        <begin position="91"/>
        <end position="113"/>
    </location>
</feature>
<name>W6MQH0_9ASCO</name>
<dbReference type="EMBL" id="HG793128">
    <property type="protein sequence ID" value="CDK27507.1"/>
    <property type="molecule type" value="Genomic_DNA"/>
</dbReference>
<dbReference type="GeneID" id="34520889"/>
<evidence type="ECO:0000313" key="3">
    <source>
        <dbReference type="Proteomes" id="UP000019384"/>
    </source>
</evidence>
<evidence type="ECO:0000313" key="2">
    <source>
        <dbReference type="EMBL" id="CDK27507.1"/>
    </source>
</evidence>
<evidence type="ECO:0000256" key="1">
    <source>
        <dbReference type="SAM" id="MobiDB-lite"/>
    </source>
</evidence>
<feature type="region of interest" description="Disordered" evidence="1">
    <location>
        <begin position="155"/>
        <end position="203"/>
    </location>
</feature>
<sequence>MEQAMRLRRPLKSILKQNSETSGRKQGIRFAEPAESDTRISSEMKASGIKTSSPYLDKAYGSRDDLKYGNPSMNTNQVRTHQILQMSPIKTLSSSRVESPILQSIRGNESSRYSRSRKNHANSHRIEKSQSRHSSGGFKFLDSLNNIGSRFMDTILQTEPESVRRETVPRVDETESKRSQTEAEQKRCDVVSQTGDSDGNLYNSHRTLVVPESQLSGPENPETQISYLAQRNTDELPKSPDSLVTSMGLKGEIIAQMAELKEMVEGLSKKVIQLEREKQELSVEHMVEQNRSQALENRLASQEVRIKKLEDLLGQKDVLSPTGQERVGKRKIDEDSDEIERKVKRLQSSLVKLKDSNARHHRESGDVKEAIRKNSVNKY</sequence>
<feature type="region of interest" description="Disordered" evidence="1">
    <location>
        <begin position="1"/>
        <end position="76"/>
    </location>
</feature>
<feature type="compositionally biased region" description="Polar residues" evidence="1">
    <location>
        <begin position="191"/>
        <end position="203"/>
    </location>
</feature>
<organism evidence="2 3">
    <name type="scientific">Kuraishia capsulata CBS 1993</name>
    <dbReference type="NCBI Taxonomy" id="1382522"/>
    <lineage>
        <taxon>Eukaryota</taxon>
        <taxon>Fungi</taxon>
        <taxon>Dikarya</taxon>
        <taxon>Ascomycota</taxon>
        <taxon>Saccharomycotina</taxon>
        <taxon>Pichiomycetes</taxon>
        <taxon>Pichiales</taxon>
        <taxon>Pichiaceae</taxon>
        <taxon>Kuraishia</taxon>
    </lineage>
</organism>
<protein>
    <submittedName>
        <fullName evidence="2">Uncharacterized protein</fullName>
    </submittedName>
</protein>
<proteinExistence type="predicted"/>
<reference evidence="2" key="1">
    <citation type="submission" date="2013-12" db="EMBL/GenBank/DDBJ databases">
        <authorList>
            <person name="Genoscope - CEA"/>
        </authorList>
    </citation>
    <scope>NUCLEOTIDE SEQUENCE</scope>
    <source>
        <strain evidence="2">CBS 1993</strain>
    </source>
</reference>
<dbReference type="HOGENOM" id="CLU_729711_0_0_1"/>
<feature type="compositionally biased region" description="Basic residues" evidence="1">
    <location>
        <begin position="114"/>
        <end position="123"/>
    </location>
</feature>
<dbReference type="Proteomes" id="UP000019384">
    <property type="component" value="Unassembled WGS sequence"/>
</dbReference>
<accession>W6MQH0</accession>
<feature type="compositionally biased region" description="Basic residues" evidence="1">
    <location>
        <begin position="1"/>
        <end position="11"/>
    </location>
</feature>
<feature type="region of interest" description="Disordered" evidence="1">
    <location>
        <begin position="351"/>
        <end position="379"/>
    </location>
</feature>
<dbReference type="AlphaFoldDB" id="W6MQH0"/>